<dbReference type="RefSeq" id="WP_099242121.1">
    <property type="nucleotide sequence ID" value="NZ_FXXP01000001.1"/>
</dbReference>
<keyword evidence="1" id="KW-0812">Transmembrane</keyword>
<dbReference type="InterPro" id="IPR036596">
    <property type="entry name" value="Cyt-C_aa3_sf"/>
</dbReference>
<dbReference type="OrthoDB" id="7691500at2"/>
<dbReference type="Proteomes" id="UP000225972">
    <property type="component" value="Unassembled WGS sequence"/>
</dbReference>
<dbReference type="AlphaFoldDB" id="A0A238J7L6"/>
<keyword evidence="4" id="KW-1185">Reference proteome</keyword>
<gene>
    <name evidence="3" type="ORF">TRP8649_00417</name>
</gene>
<evidence type="ECO:0000313" key="4">
    <source>
        <dbReference type="Proteomes" id="UP000225972"/>
    </source>
</evidence>
<organism evidence="3 4">
    <name type="scientific">Pelagimonas phthalicica</name>
    <dbReference type="NCBI Taxonomy" id="1037362"/>
    <lineage>
        <taxon>Bacteria</taxon>
        <taxon>Pseudomonadati</taxon>
        <taxon>Pseudomonadota</taxon>
        <taxon>Alphaproteobacteria</taxon>
        <taxon>Rhodobacterales</taxon>
        <taxon>Roseobacteraceae</taxon>
        <taxon>Pelagimonas</taxon>
    </lineage>
</organism>
<name>A0A238J7L6_9RHOB</name>
<feature type="transmembrane region" description="Helical" evidence="1">
    <location>
        <begin position="21"/>
        <end position="43"/>
    </location>
</feature>
<evidence type="ECO:0000259" key="2">
    <source>
        <dbReference type="Pfam" id="PF07835"/>
    </source>
</evidence>
<reference evidence="4" key="1">
    <citation type="submission" date="2017-05" db="EMBL/GenBank/DDBJ databases">
        <authorList>
            <person name="Rodrigo-Torres L."/>
            <person name="Arahal R. D."/>
            <person name="Lucena T."/>
        </authorList>
    </citation>
    <scope>NUCLEOTIDE SEQUENCE [LARGE SCALE GENOMIC DNA]</scope>
    <source>
        <strain evidence="4">CECT 8649</strain>
    </source>
</reference>
<proteinExistence type="predicted"/>
<dbReference type="InterPro" id="IPR012422">
    <property type="entry name" value="Cyt_c_oxidase_su4_bac-aa3"/>
</dbReference>
<dbReference type="Pfam" id="PF07835">
    <property type="entry name" value="COX4_pro_2"/>
    <property type="match status" value="1"/>
</dbReference>
<sequence length="44" mass="4922">MAEHKHGSMDISVQEKTFDGFITFTIRSLIVIFALCVFLAVFAS</sequence>
<evidence type="ECO:0000313" key="3">
    <source>
        <dbReference type="EMBL" id="SMX26343.1"/>
    </source>
</evidence>
<keyword evidence="1" id="KW-0472">Membrane</keyword>
<dbReference type="EMBL" id="FXXP01000001">
    <property type="protein sequence ID" value="SMX26343.1"/>
    <property type="molecule type" value="Genomic_DNA"/>
</dbReference>
<feature type="domain" description="Cytochrome c oxidase subunit IV bacterial aa3 type" evidence="2">
    <location>
        <begin position="4"/>
        <end position="42"/>
    </location>
</feature>
<keyword evidence="1" id="KW-1133">Transmembrane helix</keyword>
<evidence type="ECO:0000256" key="1">
    <source>
        <dbReference type="SAM" id="Phobius"/>
    </source>
</evidence>
<protein>
    <submittedName>
        <fullName evidence="3">Bacterial aa3 type cytochrome c oxidase subunit IV</fullName>
    </submittedName>
</protein>
<dbReference type="Gene3D" id="1.20.5.160">
    <property type="entry name" value="Bacterial aa3 type cytochrome c oxidase subunit IV"/>
    <property type="match status" value="1"/>
</dbReference>
<dbReference type="SUPFAM" id="SSF81469">
    <property type="entry name" value="Bacterial aa3 type cytochrome c oxidase subunit IV"/>
    <property type="match status" value="1"/>
</dbReference>
<accession>A0A238J7L6</accession>